<organism evidence="2 4">
    <name type="scientific">Dracunculus medinensis</name>
    <name type="common">Guinea worm</name>
    <dbReference type="NCBI Taxonomy" id="318479"/>
    <lineage>
        <taxon>Eukaryota</taxon>
        <taxon>Metazoa</taxon>
        <taxon>Ecdysozoa</taxon>
        <taxon>Nematoda</taxon>
        <taxon>Chromadorea</taxon>
        <taxon>Rhabditida</taxon>
        <taxon>Spirurina</taxon>
        <taxon>Dracunculoidea</taxon>
        <taxon>Dracunculidae</taxon>
        <taxon>Dracunculus</taxon>
    </lineage>
</organism>
<dbReference type="SUPFAM" id="SSF53098">
    <property type="entry name" value="Ribonuclease H-like"/>
    <property type="match status" value="1"/>
</dbReference>
<dbReference type="WBParaSite" id="DME_0000927701-mRNA-1">
    <property type="protein sequence ID" value="DME_0000927701-mRNA-1"/>
    <property type="gene ID" value="DME_0000927701"/>
</dbReference>
<protein>
    <submittedName>
        <fullName evidence="4">Integrase catalytic domain-containing protein</fullName>
    </submittedName>
</protein>
<dbReference type="Proteomes" id="UP000038040">
    <property type="component" value="Unplaced"/>
</dbReference>
<dbReference type="InterPro" id="IPR012337">
    <property type="entry name" value="RNaseH-like_sf"/>
</dbReference>
<name>A0A158Q677_DRAME</name>
<evidence type="ECO:0000313" key="1">
    <source>
        <dbReference type="EMBL" id="VDN60661.1"/>
    </source>
</evidence>
<dbReference type="GO" id="GO:0003676">
    <property type="term" value="F:nucleic acid binding"/>
    <property type="evidence" value="ECO:0007669"/>
    <property type="project" value="InterPro"/>
</dbReference>
<dbReference type="AlphaFoldDB" id="A0A158Q677"/>
<reference evidence="4" key="1">
    <citation type="submission" date="2016-04" db="UniProtKB">
        <authorList>
            <consortium name="WormBaseParasite"/>
        </authorList>
    </citation>
    <scope>IDENTIFICATION</scope>
</reference>
<accession>A0A158Q677</accession>
<proteinExistence type="predicted"/>
<evidence type="ECO:0000313" key="4">
    <source>
        <dbReference type="WBParaSite" id="DME_0000927701-mRNA-1"/>
    </source>
</evidence>
<dbReference type="InterPro" id="IPR036397">
    <property type="entry name" value="RNaseH_sf"/>
</dbReference>
<sequence>MYDSNRISSRRVSVDKISTQMYNDCVTLLTGGVVSVNDEEYRRQLDALVDSQEYTVACDVYDEILGHMDYAVINLPTKRILLTSEQRQQVLEAVVERFKDDRHPIGSCLQFIQNNYIGFPPVIKLRNALLDCLSQIAPNAVEDASKEGGIIGSGNGFGKVASDGKGLEDGGHEMKQFRRPNVRGSRGSGSSIINLNTPIPDNQYDVLAQVLAGKMNVDDIQDWIIKEAIKTRLTGEFIAEYWDGPREFLSGGWRIRLKNSMKVVPRKSEVDEIWRQCSETMGHDSSQRQILNYLDTRYVGISTRSRLRFANKDMLLKGTRVQFPSKPRCIGSKPMQYVQIDMIEMESSEYGDRCYSMALLVTDLYSQFVFGRALADTADSSLLVRHLMDIFGAFAPPEAYRSYTNNVVIGHVMMDIEKLFKIQIKNVGQGVMCHYNLRASMYKRAEEELGSRERWVESLPFAVIEYNQRPLKGFGDVKISPFEVSSFPISKIP</sequence>
<dbReference type="OrthoDB" id="5794558at2759"/>
<evidence type="ECO:0000313" key="2">
    <source>
        <dbReference type="Proteomes" id="UP000038040"/>
    </source>
</evidence>
<dbReference type="EMBL" id="UYYG01001230">
    <property type="protein sequence ID" value="VDN60661.1"/>
    <property type="molecule type" value="Genomic_DNA"/>
</dbReference>
<gene>
    <name evidence="1" type="ORF">DME_LOCUS10634</name>
</gene>
<dbReference type="Proteomes" id="UP000274756">
    <property type="component" value="Unassembled WGS sequence"/>
</dbReference>
<reference evidence="1 3" key="2">
    <citation type="submission" date="2018-11" db="EMBL/GenBank/DDBJ databases">
        <authorList>
            <consortium name="Pathogen Informatics"/>
        </authorList>
    </citation>
    <scope>NUCLEOTIDE SEQUENCE [LARGE SCALE GENOMIC DNA]</scope>
</reference>
<evidence type="ECO:0000313" key="3">
    <source>
        <dbReference type="Proteomes" id="UP000274756"/>
    </source>
</evidence>
<keyword evidence="3" id="KW-1185">Reference proteome</keyword>
<dbReference type="Gene3D" id="3.30.420.10">
    <property type="entry name" value="Ribonuclease H-like superfamily/Ribonuclease H"/>
    <property type="match status" value="1"/>
</dbReference>